<protein>
    <recommendedName>
        <fullName evidence="1">non-specific serine/threonine protein kinase</fullName>
        <ecNumber evidence="1">2.7.11.1</ecNumber>
    </recommendedName>
</protein>
<dbReference type="SUPFAM" id="SSF56112">
    <property type="entry name" value="Protein kinase-like (PK-like)"/>
    <property type="match status" value="1"/>
</dbReference>
<name>A0A5C6G5V8_METRR</name>
<dbReference type="EMBL" id="SBHS01000040">
    <property type="protein sequence ID" value="TWU71651.1"/>
    <property type="molecule type" value="Genomic_DNA"/>
</dbReference>
<sequence>MKDQNLSKIVAKHPIGNGLKAFRESFSTVCDDFDSLDTTERPNQEELQNCTLILLSTLQIHPAARLLRSDSGRSLFSEISRLNTLITSDDYNFDLIRPFIKLCLANSPDDALIWDQLCGAVAETTPPPRPIPSSLQQTPWSQNTSSFVNSSEFRQDVDRILKQELGPLYVGIPKFCDTFFGVVPHLEVVSETVFRKCSEGDNPLFNEGWTEWPAKAKESDVLAWFCDLVPRLEAFARDLNLTPTYRRKLLAQPKTPLLGSTGKRSMDTGFVRHDFTTKPDSKEVRYRWSHILVPGELKSNPAADKASIAWIDLATYAREVLAAQETRRFVLGFTLCGHLMRIWEFDRLGGIASDQFDINKNGRQFVTIVLAFLCMGEDALGFDPTIAESGGQRYFEFKRNGQTERIIIDEVMKPARCIAGRATVCWNAHHEDNPRMRLVIKDSWQYTDREEEGELLQEATEKGVVNVARYYYHETVRVCGSDDNVQTNVRKGLDIKSAANYRLPRSASSSKSVVLRKGRSSSRRGVKRSSSEIGAPLPPRKRSCSASRTKMSVDDMPDRVHRRVIVRDCGKPIYKAKSCMSLLITLEGCIQGHLSLHKAGILHRDISINNLMMNDDDEQDSWRSFLIDLDLAVREQREDVSGAKGKTGTRAFMAIGALLGDQHSFMHDLESFFWVLFWICIHYNGPDDDGKPVQRFENWNYVNTEELAQLKKGQVSHEQDFIKATKEYFTPFYQPLVPWVNRLRKAVFPNGRRWDKEDEQLYSRMKDILREAQADPQVQ</sequence>
<dbReference type="Proteomes" id="UP000317257">
    <property type="component" value="Unassembled WGS sequence"/>
</dbReference>
<dbReference type="EC" id="2.7.11.1" evidence="1"/>
<feature type="domain" description="Fungal-type protein kinase" evidence="5">
    <location>
        <begin position="268"/>
        <end position="680"/>
    </location>
</feature>
<gene>
    <name evidence="6" type="ORF">ED733_003022</name>
</gene>
<evidence type="ECO:0000313" key="7">
    <source>
        <dbReference type="Proteomes" id="UP000317257"/>
    </source>
</evidence>
<accession>A0A5C6G5V8</accession>
<comment type="catalytic activity">
    <reaction evidence="3">
        <text>L-seryl-[protein] + ATP = O-phospho-L-seryl-[protein] + ADP + H(+)</text>
        <dbReference type="Rhea" id="RHEA:17989"/>
        <dbReference type="Rhea" id="RHEA-COMP:9863"/>
        <dbReference type="Rhea" id="RHEA-COMP:11604"/>
        <dbReference type="ChEBI" id="CHEBI:15378"/>
        <dbReference type="ChEBI" id="CHEBI:29999"/>
        <dbReference type="ChEBI" id="CHEBI:30616"/>
        <dbReference type="ChEBI" id="CHEBI:83421"/>
        <dbReference type="ChEBI" id="CHEBI:456216"/>
        <dbReference type="EC" id="2.7.11.1"/>
    </reaction>
</comment>
<dbReference type="InterPro" id="IPR008266">
    <property type="entry name" value="Tyr_kinase_AS"/>
</dbReference>
<dbReference type="Gene3D" id="1.10.510.10">
    <property type="entry name" value="Transferase(Phosphotransferase) domain 1"/>
    <property type="match status" value="1"/>
</dbReference>
<proteinExistence type="predicted"/>
<dbReference type="Pfam" id="PF17667">
    <property type="entry name" value="Pkinase_fungal"/>
    <property type="match status" value="1"/>
</dbReference>
<evidence type="ECO:0000313" key="6">
    <source>
        <dbReference type="EMBL" id="TWU71651.1"/>
    </source>
</evidence>
<organism evidence="6 7">
    <name type="scientific">Metarhizium rileyi (strain RCEF 4871)</name>
    <name type="common">Nomuraea rileyi</name>
    <dbReference type="NCBI Taxonomy" id="1649241"/>
    <lineage>
        <taxon>Eukaryota</taxon>
        <taxon>Fungi</taxon>
        <taxon>Dikarya</taxon>
        <taxon>Ascomycota</taxon>
        <taxon>Pezizomycotina</taxon>
        <taxon>Sordariomycetes</taxon>
        <taxon>Hypocreomycetidae</taxon>
        <taxon>Hypocreales</taxon>
        <taxon>Clavicipitaceae</taxon>
        <taxon>Metarhizium</taxon>
    </lineage>
</organism>
<comment type="catalytic activity">
    <reaction evidence="2">
        <text>L-threonyl-[protein] + ATP = O-phospho-L-threonyl-[protein] + ADP + H(+)</text>
        <dbReference type="Rhea" id="RHEA:46608"/>
        <dbReference type="Rhea" id="RHEA-COMP:11060"/>
        <dbReference type="Rhea" id="RHEA-COMP:11605"/>
        <dbReference type="ChEBI" id="CHEBI:15378"/>
        <dbReference type="ChEBI" id="CHEBI:30013"/>
        <dbReference type="ChEBI" id="CHEBI:30616"/>
        <dbReference type="ChEBI" id="CHEBI:61977"/>
        <dbReference type="ChEBI" id="CHEBI:456216"/>
        <dbReference type="EC" id="2.7.11.1"/>
    </reaction>
</comment>
<dbReference type="AlphaFoldDB" id="A0A5C6G5V8"/>
<dbReference type="PROSITE" id="PS00109">
    <property type="entry name" value="PROTEIN_KINASE_TYR"/>
    <property type="match status" value="1"/>
</dbReference>
<comment type="caution">
    <text evidence="6">The sequence shown here is derived from an EMBL/GenBank/DDBJ whole genome shotgun (WGS) entry which is preliminary data.</text>
</comment>
<evidence type="ECO:0000256" key="1">
    <source>
        <dbReference type="ARBA" id="ARBA00012513"/>
    </source>
</evidence>
<dbReference type="PANTHER" id="PTHR38248">
    <property type="entry name" value="FUNK1 6"/>
    <property type="match status" value="1"/>
</dbReference>
<evidence type="ECO:0000259" key="5">
    <source>
        <dbReference type="Pfam" id="PF17667"/>
    </source>
</evidence>
<feature type="region of interest" description="Disordered" evidence="4">
    <location>
        <begin position="509"/>
        <end position="553"/>
    </location>
</feature>
<evidence type="ECO:0000256" key="2">
    <source>
        <dbReference type="ARBA" id="ARBA00047899"/>
    </source>
</evidence>
<evidence type="ECO:0000256" key="4">
    <source>
        <dbReference type="SAM" id="MobiDB-lite"/>
    </source>
</evidence>
<dbReference type="InterPro" id="IPR011009">
    <property type="entry name" value="Kinase-like_dom_sf"/>
</dbReference>
<dbReference type="PANTHER" id="PTHR38248:SF2">
    <property type="entry name" value="FUNK1 11"/>
    <property type="match status" value="1"/>
</dbReference>
<evidence type="ECO:0000256" key="3">
    <source>
        <dbReference type="ARBA" id="ARBA00048679"/>
    </source>
</evidence>
<feature type="compositionally biased region" description="Basic residues" evidence="4">
    <location>
        <begin position="514"/>
        <end position="527"/>
    </location>
</feature>
<dbReference type="GO" id="GO:0004674">
    <property type="term" value="F:protein serine/threonine kinase activity"/>
    <property type="evidence" value="ECO:0007669"/>
    <property type="project" value="UniProtKB-EC"/>
</dbReference>
<dbReference type="InterPro" id="IPR040976">
    <property type="entry name" value="Pkinase_fungal"/>
</dbReference>
<reference evidence="7" key="1">
    <citation type="submission" date="2018-12" db="EMBL/GenBank/DDBJ databases">
        <title>The complete genome of Metarhizium rileyi, a key fungal pathogen of Lepidoptera.</title>
        <authorList>
            <person name="Binneck E."/>
            <person name="Lastra C.C.L."/>
            <person name="Sosa-Gomez D.R."/>
        </authorList>
    </citation>
    <scope>NUCLEOTIDE SEQUENCE [LARGE SCALE GENOMIC DNA]</scope>
    <source>
        <strain evidence="7">Cep018-CH2</strain>
    </source>
</reference>